<proteinExistence type="predicted"/>
<evidence type="ECO:0008006" key="4">
    <source>
        <dbReference type="Google" id="ProtNLM"/>
    </source>
</evidence>
<accession>A0ABZ0W4P2</accession>
<dbReference type="RefSeq" id="WP_162817800.1">
    <property type="nucleotide sequence ID" value="NZ_CP139960.1"/>
</dbReference>
<dbReference type="EMBL" id="CP139960">
    <property type="protein sequence ID" value="WQD36497.1"/>
    <property type="molecule type" value="Genomic_DNA"/>
</dbReference>
<keyword evidence="3" id="KW-1185">Reference proteome</keyword>
<name>A0ABZ0W4P2_9BACT</name>
<evidence type="ECO:0000313" key="3">
    <source>
        <dbReference type="Proteomes" id="UP001325680"/>
    </source>
</evidence>
<feature type="signal peptide" evidence="1">
    <location>
        <begin position="1"/>
        <end position="20"/>
    </location>
</feature>
<evidence type="ECO:0000313" key="2">
    <source>
        <dbReference type="EMBL" id="WQD36497.1"/>
    </source>
</evidence>
<gene>
    <name evidence="2" type="ORF">U0035_12555</name>
</gene>
<dbReference type="Proteomes" id="UP001325680">
    <property type="component" value="Chromosome"/>
</dbReference>
<sequence>MKLIIGCLIAFAIMSFAAHAQTGSGKQAFYQAMASNSASVWNKQLEAVNTLAGNDRSAFHGALLMRKSGAQKTPGQKLSMFKQGHKLLEGAINQEVKNPEYRFLRLMIQENAPKIVGYNNNITDDARLVKASYKSFPDAVQKAVLSYSKTSKALKGLQ</sequence>
<evidence type="ECO:0000256" key="1">
    <source>
        <dbReference type="SAM" id="SignalP"/>
    </source>
</evidence>
<organism evidence="2 3">
    <name type="scientific">Niabella yanshanensis</name>
    <dbReference type="NCBI Taxonomy" id="577386"/>
    <lineage>
        <taxon>Bacteria</taxon>
        <taxon>Pseudomonadati</taxon>
        <taxon>Bacteroidota</taxon>
        <taxon>Chitinophagia</taxon>
        <taxon>Chitinophagales</taxon>
        <taxon>Chitinophagaceae</taxon>
        <taxon>Niabella</taxon>
    </lineage>
</organism>
<reference evidence="2 3" key="1">
    <citation type="submission" date="2023-12" db="EMBL/GenBank/DDBJ databases">
        <title>Genome sequencing and assembly of bacterial species from a model synthetic community.</title>
        <authorList>
            <person name="Hogle S.L."/>
        </authorList>
    </citation>
    <scope>NUCLEOTIDE SEQUENCE [LARGE SCALE GENOMIC DNA]</scope>
    <source>
        <strain evidence="2 3">HAMBI_3031</strain>
    </source>
</reference>
<keyword evidence="1" id="KW-0732">Signal</keyword>
<protein>
    <recommendedName>
        <fullName evidence="4">DUF4142 domain-containing protein</fullName>
    </recommendedName>
</protein>
<feature type="chain" id="PRO_5046881720" description="DUF4142 domain-containing protein" evidence="1">
    <location>
        <begin position="21"/>
        <end position="158"/>
    </location>
</feature>